<feature type="coiled-coil region" evidence="1">
    <location>
        <begin position="298"/>
        <end position="325"/>
    </location>
</feature>
<protein>
    <submittedName>
        <fullName evidence="3">Uncharacterized protein</fullName>
    </submittedName>
</protein>
<sequence length="326" mass="36888">MPNWVSRGFPNSPIYQHHDFDDHRSFRLPTWPPSIPDDIIASQTNQYSHSFTQQVSQDKNNLRAKDIYQGIDNPNVPLPECTYFQQKEVPSGNGSHAIQTKSKQKTSLSTNHAFPSLPLSSFNDPSLAYSIEPNFSTLKRRKLSINSEPLLEAVDMTQETTKYSGNRRRKANIYSSKSKENDAATIQSTEHGGSTQQTTRREARSTKSEASTVNQIENELAFLKDECATILINLDSLRNAFHADAPSIPTSYTSNSSMATINFVLDKKSNNNDELNIKKKARLLVQNPEIEREIRIAYDDLMIQVRQVEKKVELLEAKSKKITNTP</sequence>
<organism evidence="3 4">
    <name type="scientific">Choanephora cucurbitarum</name>
    <dbReference type="NCBI Taxonomy" id="101091"/>
    <lineage>
        <taxon>Eukaryota</taxon>
        <taxon>Fungi</taxon>
        <taxon>Fungi incertae sedis</taxon>
        <taxon>Mucoromycota</taxon>
        <taxon>Mucoromycotina</taxon>
        <taxon>Mucoromycetes</taxon>
        <taxon>Mucorales</taxon>
        <taxon>Mucorineae</taxon>
        <taxon>Choanephoraceae</taxon>
        <taxon>Choanephoroideae</taxon>
        <taxon>Choanephora</taxon>
    </lineage>
</organism>
<feature type="compositionally biased region" description="Polar residues" evidence="2">
    <location>
        <begin position="184"/>
        <end position="198"/>
    </location>
</feature>
<dbReference type="OrthoDB" id="2290890at2759"/>
<dbReference type="InParanoid" id="A0A1C7N7Y7"/>
<keyword evidence="4" id="KW-1185">Reference proteome</keyword>
<accession>A0A1C7N7Y7</accession>
<reference evidence="3 4" key="1">
    <citation type="submission" date="2016-03" db="EMBL/GenBank/DDBJ databases">
        <title>Choanephora cucurbitarum.</title>
        <authorList>
            <person name="Min B."/>
            <person name="Park H."/>
            <person name="Park J.-H."/>
            <person name="Shin H.-D."/>
            <person name="Choi I.-G."/>
        </authorList>
    </citation>
    <scope>NUCLEOTIDE SEQUENCE [LARGE SCALE GENOMIC DNA]</scope>
    <source>
        <strain evidence="3 4">KUS-F28377</strain>
    </source>
</reference>
<dbReference type="EMBL" id="LUGH01000476">
    <property type="protein sequence ID" value="OBZ84736.1"/>
    <property type="molecule type" value="Genomic_DNA"/>
</dbReference>
<proteinExistence type="predicted"/>
<evidence type="ECO:0000256" key="1">
    <source>
        <dbReference type="SAM" id="Coils"/>
    </source>
</evidence>
<dbReference type="Proteomes" id="UP000093000">
    <property type="component" value="Unassembled WGS sequence"/>
</dbReference>
<feature type="region of interest" description="Disordered" evidence="2">
    <location>
        <begin position="161"/>
        <end position="211"/>
    </location>
</feature>
<evidence type="ECO:0000256" key="2">
    <source>
        <dbReference type="SAM" id="MobiDB-lite"/>
    </source>
</evidence>
<evidence type="ECO:0000313" key="3">
    <source>
        <dbReference type="EMBL" id="OBZ84736.1"/>
    </source>
</evidence>
<evidence type="ECO:0000313" key="4">
    <source>
        <dbReference type="Proteomes" id="UP000093000"/>
    </source>
</evidence>
<dbReference type="AlphaFoldDB" id="A0A1C7N7Y7"/>
<keyword evidence="1" id="KW-0175">Coiled coil</keyword>
<gene>
    <name evidence="3" type="ORF">A0J61_07215</name>
</gene>
<comment type="caution">
    <text evidence="3">The sequence shown here is derived from an EMBL/GenBank/DDBJ whole genome shotgun (WGS) entry which is preliminary data.</text>
</comment>
<name>A0A1C7N7Y7_9FUNG</name>